<protein>
    <submittedName>
        <fullName evidence="2">Uncharacterized protein</fullName>
    </submittedName>
</protein>
<organism evidence="2 3">
    <name type="scientific">Saguinus oedipus</name>
    <name type="common">Cotton-top tamarin</name>
    <name type="synonym">Oedipomidas oedipus</name>
    <dbReference type="NCBI Taxonomy" id="9490"/>
    <lineage>
        <taxon>Eukaryota</taxon>
        <taxon>Metazoa</taxon>
        <taxon>Chordata</taxon>
        <taxon>Craniata</taxon>
        <taxon>Vertebrata</taxon>
        <taxon>Euteleostomi</taxon>
        <taxon>Mammalia</taxon>
        <taxon>Eutheria</taxon>
        <taxon>Euarchontoglires</taxon>
        <taxon>Primates</taxon>
        <taxon>Haplorrhini</taxon>
        <taxon>Platyrrhini</taxon>
        <taxon>Cebidae</taxon>
        <taxon>Callitrichinae</taxon>
        <taxon>Saguinus</taxon>
    </lineage>
</organism>
<evidence type="ECO:0000313" key="3">
    <source>
        <dbReference type="Proteomes" id="UP001266305"/>
    </source>
</evidence>
<feature type="non-terminal residue" evidence="2">
    <location>
        <position position="1"/>
    </location>
</feature>
<comment type="caution">
    <text evidence="2">The sequence shown here is derived from an EMBL/GenBank/DDBJ whole genome shotgun (WGS) entry which is preliminary data.</text>
</comment>
<proteinExistence type="predicted"/>
<feature type="region of interest" description="Disordered" evidence="1">
    <location>
        <begin position="19"/>
        <end position="42"/>
    </location>
</feature>
<evidence type="ECO:0000313" key="2">
    <source>
        <dbReference type="EMBL" id="KAK2092243.1"/>
    </source>
</evidence>
<evidence type="ECO:0000256" key="1">
    <source>
        <dbReference type="SAM" id="MobiDB-lite"/>
    </source>
</evidence>
<reference evidence="2 3" key="1">
    <citation type="submission" date="2023-05" db="EMBL/GenBank/DDBJ databases">
        <title>B98-5 Cell Line De Novo Hybrid Assembly: An Optical Mapping Approach.</title>
        <authorList>
            <person name="Kananen K."/>
            <person name="Auerbach J.A."/>
            <person name="Kautto E."/>
            <person name="Blachly J.S."/>
        </authorList>
    </citation>
    <scope>NUCLEOTIDE SEQUENCE [LARGE SCALE GENOMIC DNA]</scope>
    <source>
        <strain evidence="2">B95-8</strain>
        <tissue evidence="2">Cell line</tissue>
    </source>
</reference>
<name>A0ABQ9U6I1_SAGOE</name>
<accession>A0ABQ9U6I1</accession>
<gene>
    <name evidence="2" type="ORF">P7K49_028771</name>
</gene>
<feature type="non-terminal residue" evidence="2">
    <location>
        <position position="103"/>
    </location>
</feature>
<dbReference type="EMBL" id="JASSZA010000015">
    <property type="protein sequence ID" value="KAK2092243.1"/>
    <property type="molecule type" value="Genomic_DNA"/>
</dbReference>
<keyword evidence="3" id="KW-1185">Reference proteome</keyword>
<dbReference type="Proteomes" id="UP001266305">
    <property type="component" value="Unassembled WGS sequence"/>
</dbReference>
<sequence length="103" mass="11757">PIREELEIEEVPMEKFEDFTGLKPYDPVQTDPTSRRRVPFPDSQVGALMQRAVSRDESTWATGPPRTELKLQSCLDVADMAGWLPERSGWVLMTGLTVLPNWR</sequence>